<evidence type="ECO:0000313" key="2">
    <source>
        <dbReference type="Proteomes" id="UP000054560"/>
    </source>
</evidence>
<proteinExistence type="predicted"/>
<reference evidence="1 2" key="1">
    <citation type="submission" date="2011-02" db="EMBL/GenBank/DDBJ databases">
        <title>The Genome Sequence of Sphaeroforma arctica JP610.</title>
        <authorList>
            <consortium name="The Broad Institute Genome Sequencing Platform"/>
            <person name="Russ C."/>
            <person name="Cuomo C."/>
            <person name="Young S.K."/>
            <person name="Zeng Q."/>
            <person name="Gargeya S."/>
            <person name="Alvarado L."/>
            <person name="Berlin A."/>
            <person name="Chapman S.B."/>
            <person name="Chen Z."/>
            <person name="Freedman E."/>
            <person name="Gellesch M."/>
            <person name="Goldberg J."/>
            <person name="Griggs A."/>
            <person name="Gujja S."/>
            <person name="Heilman E."/>
            <person name="Heiman D."/>
            <person name="Howarth C."/>
            <person name="Mehta T."/>
            <person name="Neiman D."/>
            <person name="Pearson M."/>
            <person name="Roberts A."/>
            <person name="Saif S."/>
            <person name="Shea T."/>
            <person name="Shenoy N."/>
            <person name="Sisk P."/>
            <person name="Stolte C."/>
            <person name="Sykes S."/>
            <person name="White J."/>
            <person name="Yandava C."/>
            <person name="Burger G."/>
            <person name="Gray M.W."/>
            <person name="Holland P.W.H."/>
            <person name="King N."/>
            <person name="Lang F.B.F."/>
            <person name="Roger A.J."/>
            <person name="Ruiz-Trillo I."/>
            <person name="Haas B."/>
            <person name="Nusbaum C."/>
            <person name="Birren B."/>
        </authorList>
    </citation>
    <scope>NUCLEOTIDE SEQUENCE [LARGE SCALE GENOMIC DNA]</scope>
    <source>
        <strain evidence="1 2">JP610</strain>
    </source>
</reference>
<dbReference type="GeneID" id="25918629"/>
<name>A0A0L0EY90_9EUKA</name>
<keyword evidence="2" id="KW-1185">Reference proteome</keyword>
<gene>
    <name evidence="1" type="ORF">SARC_18125</name>
</gene>
<accession>A0A0L0EY90</accession>
<feature type="non-terminal residue" evidence="1">
    <location>
        <position position="1"/>
    </location>
</feature>
<sequence length="58" mass="6510">QKSAKKGVVPTEMTCLRATHTAQKVFTGYRNGSVYVHDLREPSHKRPRNAPIGRYDGV</sequence>
<organism evidence="1 2">
    <name type="scientific">Sphaeroforma arctica JP610</name>
    <dbReference type="NCBI Taxonomy" id="667725"/>
    <lineage>
        <taxon>Eukaryota</taxon>
        <taxon>Ichthyosporea</taxon>
        <taxon>Ichthyophonida</taxon>
        <taxon>Sphaeroforma</taxon>
    </lineage>
</organism>
<dbReference type="RefSeq" id="XP_014143266.1">
    <property type="nucleotide sequence ID" value="XM_014287791.1"/>
</dbReference>
<protein>
    <submittedName>
        <fullName evidence="1">Uncharacterized protein</fullName>
    </submittedName>
</protein>
<dbReference type="EMBL" id="KQ255521">
    <property type="protein sequence ID" value="KNC69364.1"/>
    <property type="molecule type" value="Genomic_DNA"/>
</dbReference>
<dbReference type="Proteomes" id="UP000054560">
    <property type="component" value="Unassembled WGS sequence"/>
</dbReference>
<evidence type="ECO:0000313" key="1">
    <source>
        <dbReference type="EMBL" id="KNC69364.1"/>
    </source>
</evidence>
<dbReference type="AlphaFoldDB" id="A0A0L0EY90"/>